<evidence type="ECO:0000313" key="1">
    <source>
        <dbReference type="EMBL" id="RLV60067.1"/>
    </source>
</evidence>
<gene>
    <name evidence="1" type="ORF">D5018_08570</name>
</gene>
<keyword evidence="2" id="KW-1185">Reference proteome</keyword>
<dbReference type="RefSeq" id="WP_121838600.1">
    <property type="nucleotide sequence ID" value="NZ_ML014770.1"/>
</dbReference>
<dbReference type="AlphaFoldDB" id="A0A3L8PX77"/>
<dbReference type="Proteomes" id="UP000281474">
    <property type="component" value="Unassembled WGS sequence"/>
</dbReference>
<dbReference type="EMBL" id="QZEI01000021">
    <property type="protein sequence ID" value="RLV60067.1"/>
    <property type="molecule type" value="Genomic_DNA"/>
</dbReference>
<evidence type="ECO:0000313" key="2">
    <source>
        <dbReference type="Proteomes" id="UP000281474"/>
    </source>
</evidence>
<reference evidence="1 2" key="1">
    <citation type="submission" date="2018-09" db="EMBL/GenBank/DDBJ databases">
        <title>Phylogeny of the Shewanellaceae, and recommendation for two new genera, Pseudoshewanella and Parashewanella.</title>
        <authorList>
            <person name="Wang G."/>
        </authorList>
    </citation>
    <scope>NUCLEOTIDE SEQUENCE [LARGE SCALE GENOMIC DNA]</scope>
    <source>
        <strain evidence="1 2">C51</strain>
    </source>
</reference>
<proteinExistence type="predicted"/>
<sequence length="176" mass="19821">MAIKEAQPCLAWNNDQYLQPDGITITWLKERNKEIQSLDKSTTLSILIEDDGISLPNRFKIERGLSGEFECFHETVKGLGKGWEPTKQSNELLTLIKKYQFEFSGTETSKVLRRRTSSLASFVVSEYGSSCNLSETDGSETSLDNRVGKLEEQMPIIDIEDLGGNVQGLIMKRDKP</sequence>
<comment type="caution">
    <text evidence="1">The sequence shown here is derived from an EMBL/GenBank/DDBJ whole genome shotgun (WGS) entry which is preliminary data.</text>
</comment>
<name>A0A3L8PX77_9GAMM</name>
<protein>
    <submittedName>
        <fullName evidence="1">Uncharacterized protein</fullName>
    </submittedName>
</protein>
<organism evidence="1 2">
    <name type="scientific">Parashewanella curva</name>
    <dbReference type="NCBI Taxonomy" id="2338552"/>
    <lineage>
        <taxon>Bacteria</taxon>
        <taxon>Pseudomonadati</taxon>
        <taxon>Pseudomonadota</taxon>
        <taxon>Gammaproteobacteria</taxon>
        <taxon>Alteromonadales</taxon>
        <taxon>Shewanellaceae</taxon>
        <taxon>Parashewanella</taxon>
    </lineage>
</organism>
<accession>A0A3L8PX77</accession>